<comment type="similarity">
    <text evidence="2 6">Belongs to the 4-toluene sulfonate uptake permease (TSUP) (TC 2.A.102) family.</text>
</comment>
<feature type="transmembrane region" description="Helical" evidence="6">
    <location>
        <begin position="144"/>
        <end position="166"/>
    </location>
</feature>
<comment type="caution">
    <text evidence="7">The sequence shown here is derived from an EMBL/GenBank/DDBJ whole genome shotgun (WGS) entry which is preliminary data.</text>
</comment>
<feature type="transmembrane region" description="Helical" evidence="6">
    <location>
        <begin position="50"/>
        <end position="66"/>
    </location>
</feature>
<accession>A0A5U9VUA4</accession>
<gene>
    <name evidence="7" type="ORF">DQK32_17810</name>
</gene>
<feature type="transmembrane region" description="Helical" evidence="6">
    <location>
        <begin position="247"/>
        <end position="264"/>
    </location>
</feature>
<dbReference type="PANTHER" id="PTHR43701:SF2">
    <property type="entry name" value="MEMBRANE TRANSPORTER PROTEIN YJNA-RELATED"/>
    <property type="match status" value="1"/>
</dbReference>
<feature type="transmembrane region" description="Helical" evidence="6">
    <location>
        <begin position="78"/>
        <end position="97"/>
    </location>
</feature>
<feature type="transmembrane region" description="Helical" evidence="6">
    <location>
        <begin position="12"/>
        <end position="30"/>
    </location>
</feature>
<dbReference type="AlphaFoldDB" id="A0A5U9VUA4"/>
<dbReference type="Proteomes" id="UP000839885">
    <property type="component" value="Unassembled WGS sequence"/>
</dbReference>
<keyword evidence="6" id="KW-0997">Cell inner membrane</keyword>
<feature type="transmembrane region" description="Helical" evidence="6">
    <location>
        <begin position="112"/>
        <end position="132"/>
    </location>
</feature>
<dbReference type="GO" id="GO:0005886">
    <property type="term" value="C:plasma membrane"/>
    <property type="evidence" value="ECO:0007669"/>
    <property type="project" value="UniProtKB-SubCell"/>
</dbReference>
<evidence type="ECO:0000256" key="1">
    <source>
        <dbReference type="ARBA" id="ARBA00004141"/>
    </source>
</evidence>
<name>A0A5U9VUA4_SALNE</name>
<proteinExistence type="inferred from homology"/>
<evidence type="ECO:0000256" key="3">
    <source>
        <dbReference type="ARBA" id="ARBA00022692"/>
    </source>
</evidence>
<sequence>MSSVFNRNGKGFFSGAIIGILGGLIGLGGAEFRLPILIGSFKIPTLEAVIFNKAMSLAVVVIALIFRTKSISLEQLGAHFDIVINLLAGSLIGAWWAAGRAIKMSRIWLDRIILLLLVLLSLVMLSEAWIPLHNISGSLFQPGLATIIAGVISGFFIGIVAALLGVAGGELLIPTIVILFGIDIKLAGSLSLMISLPTMIVGFFRYTNADAFQILRKEKLLFVWMVAGSVIGAAIGGLILGLFPVKALMALLGVILLISAIKTFKHMRNN</sequence>
<dbReference type="Pfam" id="PF01925">
    <property type="entry name" value="TauE"/>
    <property type="match status" value="1"/>
</dbReference>
<dbReference type="InterPro" id="IPR051598">
    <property type="entry name" value="TSUP/Inactive_protease-like"/>
</dbReference>
<evidence type="ECO:0000313" key="7">
    <source>
        <dbReference type="EMBL" id="EBS4547730.1"/>
    </source>
</evidence>
<evidence type="ECO:0000256" key="4">
    <source>
        <dbReference type="ARBA" id="ARBA00022989"/>
    </source>
</evidence>
<keyword evidence="4 6" id="KW-1133">Transmembrane helix</keyword>
<feature type="transmembrane region" description="Helical" evidence="6">
    <location>
        <begin position="186"/>
        <end position="208"/>
    </location>
</feature>
<keyword evidence="6" id="KW-1003">Cell membrane</keyword>
<protein>
    <recommendedName>
        <fullName evidence="6">Probable membrane transporter protein</fullName>
    </recommendedName>
</protein>
<evidence type="ECO:0000256" key="6">
    <source>
        <dbReference type="RuleBase" id="RU363041"/>
    </source>
</evidence>
<organism evidence="7">
    <name type="scientific">Salmonella newport</name>
    <dbReference type="NCBI Taxonomy" id="108619"/>
    <lineage>
        <taxon>Bacteria</taxon>
        <taxon>Pseudomonadati</taxon>
        <taxon>Pseudomonadota</taxon>
        <taxon>Gammaproteobacteria</taxon>
        <taxon>Enterobacterales</taxon>
        <taxon>Enterobacteriaceae</taxon>
        <taxon>Salmonella</taxon>
    </lineage>
</organism>
<comment type="subcellular location">
    <subcellularLocation>
        <location evidence="6">Cell inner membrane</location>
        <topology evidence="6">Multi-pass membrane protein</topology>
    </subcellularLocation>
    <subcellularLocation>
        <location evidence="1">Membrane</location>
        <topology evidence="1">Multi-pass membrane protein</topology>
    </subcellularLocation>
</comment>
<reference evidence="7" key="1">
    <citation type="submission" date="2018-06" db="EMBL/GenBank/DDBJ databases">
        <authorList>
            <person name="Ashton P.M."/>
            <person name="Dallman T."/>
            <person name="Nair S."/>
            <person name="De Pinna E."/>
            <person name="Peters T."/>
            <person name="Grant K."/>
        </authorList>
    </citation>
    <scope>NUCLEOTIDE SEQUENCE [LARGE SCALE GENOMIC DNA]</scope>
    <source>
        <strain evidence="7">160804</strain>
    </source>
</reference>
<evidence type="ECO:0000256" key="2">
    <source>
        <dbReference type="ARBA" id="ARBA00009142"/>
    </source>
</evidence>
<keyword evidence="5 6" id="KW-0472">Membrane</keyword>
<keyword evidence="3 6" id="KW-0812">Transmembrane</keyword>
<evidence type="ECO:0000256" key="5">
    <source>
        <dbReference type="ARBA" id="ARBA00023136"/>
    </source>
</evidence>
<feature type="transmembrane region" description="Helical" evidence="6">
    <location>
        <begin position="220"/>
        <end position="241"/>
    </location>
</feature>
<dbReference type="PANTHER" id="PTHR43701">
    <property type="entry name" value="MEMBRANE TRANSPORTER PROTEIN MJ0441-RELATED"/>
    <property type="match status" value="1"/>
</dbReference>
<dbReference type="InterPro" id="IPR002781">
    <property type="entry name" value="TM_pro_TauE-like"/>
</dbReference>
<dbReference type="EMBL" id="AAGVNP010000105">
    <property type="protein sequence ID" value="EBS4547730.1"/>
    <property type="molecule type" value="Genomic_DNA"/>
</dbReference>